<dbReference type="RefSeq" id="WP_135818275.1">
    <property type="nucleotide sequence ID" value="NZ_SRPG01000161.1"/>
</dbReference>
<dbReference type="OrthoDB" id="7769014at2"/>
<protein>
    <submittedName>
        <fullName evidence="1">Uncharacterized protein</fullName>
    </submittedName>
</protein>
<reference evidence="1 2" key="1">
    <citation type="submission" date="2019-03" db="EMBL/GenBank/DDBJ databases">
        <authorList>
            <person name="Li J."/>
        </authorList>
    </citation>
    <scope>NUCLEOTIDE SEQUENCE [LARGE SCALE GENOMIC DNA]</scope>
    <source>
        <strain evidence="1 2">3058</strain>
    </source>
</reference>
<comment type="caution">
    <text evidence="1">The sequence shown here is derived from an EMBL/GenBank/DDBJ whole genome shotgun (WGS) entry which is preliminary data.</text>
</comment>
<keyword evidence="2" id="KW-1185">Reference proteome</keyword>
<name>A0A4Z1C980_9RHOB</name>
<evidence type="ECO:0000313" key="2">
    <source>
        <dbReference type="Proteomes" id="UP000297972"/>
    </source>
</evidence>
<dbReference type="AlphaFoldDB" id="A0A4Z1C980"/>
<accession>A0A4Z1C980</accession>
<organism evidence="1 2">
    <name type="scientific">Paracoccus liaowanqingii</name>
    <dbReference type="NCBI Taxonomy" id="2560053"/>
    <lineage>
        <taxon>Bacteria</taxon>
        <taxon>Pseudomonadati</taxon>
        <taxon>Pseudomonadota</taxon>
        <taxon>Alphaproteobacteria</taxon>
        <taxon>Rhodobacterales</taxon>
        <taxon>Paracoccaceae</taxon>
        <taxon>Paracoccus</taxon>
    </lineage>
</organism>
<dbReference type="Proteomes" id="UP000297972">
    <property type="component" value="Unassembled WGS sequence"/>
</dbReference>
<dbReference type="EMBL" id="SRPG01000161">
    <property type="protein sequence ID" value="TGN55581.1"/>
    <property type="molecule type" value="Genomic_DNA"/>
</dbReference>
<sequence>MLYRHALAEYCPRILRSLVYKKLYKQLREEYTLCADDFNGKNILVVGPANTVHNDLLFIDKSKIDIVVRMKNGIHTSIDLWNEDSLRCDVLFHSFRSGSQPVTIEDLNHAGVKLIIHRTLKKSSFLDTLLAEKKFGDVAQIKIIPYERYSYLTENLGGYAPSTGMVCADFFLNTPFSSLTFVGFTFFSTRYVPGYNDKISSDEDALSTVKDAGHHSPSHEAHLIRDLVCDAKRSGKDVYLSESMQQAMDKISAS</sequence>
<evidence type="ECO:0000313" key="1">
    <source>
        <dbReference type="EMBL" id="TGN55581.1"/>
    </source>
</evidence>
<proteinExistence type="predicted"/>
<gene>
    <name evidence="1" type="ORF">E4L95_14930</name>
</gene>